<dbReference type="PhylomeDB" id="A0A061BJE5"/>
<feature type="region of interest" description="Disordered" evidence="2">
    <location>
        <begin position="1"/>
        <end position="205"/>
    </location>
</feature>
<feature type="compositionally biased region" description="Low complexity" evidence="2">
    <location>
        <begin position="34"/>
        <end position="50"/>
    </location>
</feature>
<dbReference type="EMBL" id="LK052930">
    <property type="protein sequence ID" value="CDR48047.1"/>
    <property type="molecule type" value="Genomic_DNA"/>
</dbReference>
<evidence type="ECO:0000256" key="1">
    <source>
        <dbReference type="SAM" id="Coils"/>
    </source>
</evidence>
<feature type="coiled-coil region" evidence="1">
    <location>
        <begin position="212"/>
        <end position="253"/>
    </location>
</feature>
<organism evidence="3">
    <name type="scientific">Cyberlindnera fabianii</name>
    <name type="common">Yeast</name>
    <name type="synonym">Hansenula fabianii</name>
    <dbReference type="NCBI Taxonomy" id="36022"/>
    <lineage>
        <taxon>Eukaryota</taxon>
        <taxon>Fungi</taxon>
        <taxon>Dikarya</taxon>
        <taxon>Ascomycota</taxon>
        <taxon>Saccharomycotina</taxon>
        <taxon>Saccharomycetes</taxon>
        <taxon>Phaffomycetales</taxon>
        <taxon>Phaffomycetaceae</taxon>
        <taxon>Cyberlindnera</taxon>
    </lineage>
</organism>
<evidence type="ECO:0000313" key="3">
    <source>
        <dbReference type="EMBL" id="CDR48047.1"/>
    </source>
</evidence>
<reference evidence="3" key="1">
    <citation type="journal article" date="2014" name="Genome Announc.">
        <title>Genome sequence of the yeast Cyberlindnera fabianii (Hansenula fabianii).</title>
        <authorList>
            <person name="Freel K.C."/>
            <person name="Sarilar V."/>
            <person name="Neuveglise C."/>
            <person name="Devillers H."/>
            <person name="Friedrich A."/>
            <person name="Schacherer J."/>
        </authorList>
    </citation>
    <scope>NUCLEOTIDE SEQUENCE</scope>
    <source>
        <strain evidence="3">YJS4271</strain>
    </source>
</reference>
<name>A0A061BJE5_CYBFA</name>
<dbReference type="AlphaFoldDB" id="A0A061BJE5"/>
<feature type="compositionally biased region" description="Polar residues" evidence="2">
    <location>
        <begin position="156"/>
        <end position="172"/>
    </location>
</feature>
<evidence type="ECO:0000256" key="2">
    <source>
        <dbReference type="SAM" id="MobiDB-lite"/>
    </source>
</evidence>
<proteinExistence type="predicted"/>
<keyword evidence="1" id="KW-0175">Coiled coil</keyword>
<accession>A0A061BJE5</accession>
<feature type="coiled-coil region" evidence="1">
    <location>
        <begin position="330"/>
        <end position="392"/>
    </location>
</feature>
<feature type="region of interest" description="Disordered" evidence="2">
    <location>
        <begin position="265"/>
        <end position="298"/>
    </location>
</feature>
<protein>
    <submittedName>
        <fullName evidence="3">CYFA0S45e00188g1_1</fullName>
    </submittedName>
</protein>
<gene>
    <name evidence="3" type="ORF">CYFA0S_45e00188g</name>
</gene>
<sequence length="468" mass="52323">MAYQDRSFSRGGRGGGGSGRDAKRGSGYWARGGSRYNSSRVSRSSNTYSNGNDKQGYYDQGRGQQPLWDQDQSGHDPHYHQAQWDPNTQQWVQPSYDQSYQQPSPTEWSQGSGGHPSQEYGVPSGAPVPSPGRPQDYPRDQSPMDPSAAAAPLPPTGTQLMEQSGYMNSQQYADAGQPYPIPQDAGLEQSLPRRSPTVGSASTDSVVNQGVHQELLNKHRRLQNSFDELHKKYGKLKDRYAQEKANHESIERKLRTKIKSLEGVKVSTATLPHEKKKGSTIDEHDGDGEEDENGIKKRKLSTIEVETPSGQTTEKLKARASSDNAFKAERDTYKAAVEKANSKLKEMQAEKKKQVEFNIDLKKDVDKYKALIEKVEGEKAEILEKYEVLRAQTDAMSPVGASGSPAVTDDEANSVALIMPDEARSKKLFKRKEYYKSKYTALLEEQNREQRAYILTNKLLLEKYVLPK</sequence>
<feature type="compositionally biased region" description="Low complexity" evidence="2">
    <location>
        <begin position="93"/>
        <end position="105"/>
    </location>
</feature>